<proteinExistence type="predicted"/>
<dbReference type="PROSITE" id="PS51257">
    <property type="entry name" value="PROKAR_LIPOPROTEIN"/>
    <property type="match status" value="1"/>
</dbReference>
<keyword evidence="2" id="KW-1185">Reference proteome</keyword>
<dbReference type="RefSeq" id="WP_157069118.1">
    <property type="nucleotide sequence ID" value="NZ_CP011125.1"/>
</dbReference>
<reference evidence="1 2" key="1">
    <citation type="submission" date="2015-03" db="EMBL/GenBank/DDBJ databases">
        <title>Genome assembly of Sandaracinus amylolyticus DSM 53668.</title>
        <authorList>
            <person name="Sharma G."/>
            <person name="Subramanian S."/>
        </authorList>
    </citation>
    <scope>NUCLEOTIDE SEQUENCE [LARGE SCALE GENOMIC DNA]</scope>
    <source>
        <strain evidence="1 2">DSM 53668</strain>
    </source>
</reference>
<dbReference type="KEGG" id="samy:DB32_003551"/>
<evidence type="ECO:0000313" key="2">
    <source>
        <dbReference type="Proteomes" id="UP000034883"/>
    </source>
</evidence>
<dbReference type="AlphaFoldDB" id="A0A0F6W3J9"/>
<protein>
    <submittedName>
        <fullName evidence="1">Uncharacterized protein</fullName>
    </submittedName>
</protein>
<dbReference type="EMBL" id="CP011125">
    <property type="protein sequence ID" value="AKF06402.1"/>
    <property type="molecule type" value="Genomic_DNA"/>
</dbReference>
<accession>A0A0F6W3J9</accession>
<gene>
    <name evidence="1" type="ORF">DB32_003551</name>
</gene>
<organism evidence="1 2">
    <name type="scientific">Sandaracinus amylolyticus</name>
    <dbReference type="NCBI Taxonomy" id="927083"/>
    <lineage>
        <taxon>Bacteria</taxon>
        <taxon>Pseudomonadati</taxon>
        <taxon>Myxococcota</taxon>
        <taxon>Polyangia</taxon>
        <taxon>Polyangiales</taxon>
        <taxon>Sandaracinaceae</taxon>
        <taxon>Sandaracinus</taxon>
    </lineage>
</organism>
<name>A0A0F6W3J9_9BACT</name>
<dbReference type="STRING" id="927083.DB32_003551"/>
<sequence length="208" mass="21253">MRVRTIAVWLVLAVACSESHEGGDDAGSTAMDASARVDASARADSGARPDASVSGECDVPSECVLLPESCCGTCGAPTPDDMIAVHRDDVDEHQAMACADPVACPGCVMELDPYLIATCRAGECVALDLHVEALTECTGDDECTLAPAQCCACGLLGVGETIAFNPERGSLNALVCDPVLTCPPCAPVFEGLEARCESGRCIVATTGG</sequence>
<dbReference type="OrthoDB" id="5510154at2"/>
<evidence type="ECO:0000313" key="1">
    <source>
        <dbReference type="EMBL" id="AKF06402.1"/>
    </source>
</evidence>
<dbReference type="Proteomes" id="UP000034883">
    <property type="component" value="Chromosome"/>
</dbReference>